<dbReference type="InterPro" id="IPR009075">
    <property type="entry name" value="AcylCo_DH/oxidase_C"/>
</dbReference>
<keyword evidence="5" id="KW-0560">Oxidoreductase</keyword>
<evidence type="ECO:0000259" key="7">
    <source>
        <dbReference type="Pfam" id="PF02770"/>
    </source>
</evidence>
<dbReference type="SUPFAM" id="SSF56645">
    <property type="entry name" value="Acyl-CoA dehydrogenase NM domain-like"/>
    <property type="match status" value="1"/>
</dbReference>
<dbReference type="PANTHER" id="PTHR43292:SF3">
    <property type="entry name" value="ACYL-COA DEHYDROGENASE FADE29"/>
    <property type="match status" value="1"/>
</dbReference>
<organism evidence="9 10">
    <name type="scientific">Actinomadura mexicana</name>
    <dbReference type="NCBI Taxonomy" id="134959"/>
    <lineage>
        <taxon>Bacteria</taxon>
        <taxon>Bacillati</taxon>
        <taxon>Actinomycetota</taxon>
        <taxon>Actinomycetes</taxon>
        <taxon>Streptosporangiales</taxon>
        <taxon>Thermomonosporaceae</taxon>
        <taxon>Actinomadura</taxon>
    </lineage>
</organism>
<dbReference type="GO" id="GO:0016627">
    <property type="term" value="F:oxidoreductase activity, acting on the CH-CH group of donors"/>
    <property type="evidence" value="ECO:0007669"/>
    <property type="project" value="InterPro"/>
</dbReference>
<evidence type="ECO:0000259" key="6">
    <source>
        <dbReference type="Pfam" id="PF00441"/>
    </source>
</evidence>
<dbReference type="InterPro" id="IPR013786">
    <property type="entry name" value="AcylCoA_DH/ox_N"/>
</dbReference>
<dbReference type="Pfam" id="PF00441">
    <property type="entry name" value="Acyl-CoA_dh_1"/>
    <property type="match status" value="2"/>
</dbReference>
<dbReference type="InterPro" id="IPR037069">
    <property type="entry name" value="AcylCoA_DH/ox_N_sf"/>
</dbReference>
<dbReference type="InterPro" id="IPR046373">
    <property type="entry name" value="Acyl-CoA_Oxase/DH_mid-dom_sf"/>
</dbReference>
<keyword evidence="3" id="KW-0285">Flavoprotein</keyword>
<proteinExistence type="inferred from homology"/>
<dbReference type="Gene3D" id="2.40.110.10">
    <property type="entry name" value="Butyryl-CoA Dehydrogenase, subunit A, domain 2"/>
    <property type="match status" value="1"/>
</dbReference>
<keyword evidence="10" id="KW-1185">Reference proteome</keyword>
<evidence type="ECO:0000259" key="8">
    <source>
        <dbReference type="Pfam" id="PF02771"/>
    </source>
</evidence>
<sequence length="703" mass="73112">MPVATDMERVPAEAAELLTRQWRFPDSASDADLVGLWRSAAAQGWFAFGDGDPLAAVLALTRATGAAACPLPVMDGFVAALLLAAVPGTAADIAAGTMRILVVPGPATPAVSCVESGMAASHVLALPAAGGRASVCPVDDAIPQPGLAMPSWARLHLGGPEAGIEIDPVRAGQALSLLRLGLAVRALAAARHAHDQSVAHAKRRRQFGRPIGGFGAVQQRTASREIDLVAGELLVEDTMRRYDARSPDWAFSAELAVSHAAAAAPLVQVGAHHTLGATGYYEEHDAPWLFRRVHADIVRLQAYAPPQGTVADVLVGTGAGLPSADTDPGAVALRDQVRSFCAEVSSRPRLIDEEDDPAVVAAMAARGWFGMTWPAADGGSGATLTEQLALQDEAAYHQLPVTNAMAAVSVIGEPVVEHGTAEQKGKYLPLIREGKLTFCLGYSEPDAGSDLSSLKTVAVRDGEDWVISGTKTWITNAHTAEYIWLAARTDQDARPALAGISMFIVPMAAPGITTRRHRALSGQVTCTVDLDRVRVADRARVGGVNRGWQVITDTLTGERLMLAGRLAAMTRRQFDELVAAVRADPDGTVGPPGSQKRAGLGDLAVKTHAAGLLLAEAARSAQSGPAHEARLVSSMAGVLVAEVADSFGRGALDILGPEAALGTSEAPGAGIFEYGLRLSILAFLGGGTNDVQRGLIARGLGLS</sequence>
<dbReference type="PANTHER" id="PTHR43292">
    <property type="entry name" value="ACYL-COA DEHYDROGENASE"/>
    <property type="match status" value="1"/>
</dbReference>
<dbReference type="Pfam" id="PF02770">
    <property type="entry name" value="Acyl-CoA_dh_M"/>
    <property type="match status" value="1"/>
</dbReference>
<dbReference type="InterPro" id="IPR036250">
    <property type="entry name" value="AcylCo_DH-like_C"/>
</dbReference>
<evidence type="ECO:0000256" key="4">
    <source>
        <dbReference type="ARBA" id="ARBA00022827"/>
    </source>
</evidence>
<dbReference type="GO" id="GO:0005886">
    <property type="term" value="C:plasma membrane"/>
    <property type="evidence" value="ECO:0007669"/>
    <property type="project" value="TreeGrafter"/>
</dbReference>
<dbReference type="InterPro" id="IPR052161">
    <property type="entry name" value="Mycobact_Acyl-CoA_DH"/>
</dbReference>
<feature type="domain" description="Acyl-CoA dehydrogenase/oxidase N-terminal" evidence="8">
    <location>
        <begin position="332"/>
        <end position="434"/>
    </location>
</feature>
<evidence type="ECO:0000256" key="1">
    <source>
        <dbReference type="ARBA" id="ARBA00001974"/>
    </source>
</evidence>
<reference evidence="10" key="1">
    <citation type="submission" date="2017-06" db="EMBL/GenBank/DDBJ databases">
        <authorList>
            <person name="Varghese N."/>
            <person name="Submissions S."/>
        </authorList>
    </citation>
    <scope>NUCLEOTIDE SEQUENCE [LARGE SCALE GENOMIC DNA]</scope>
    <source>
        <strain evidence="10">DSM 44485</strain>
    </source>
</reference>
<feature type="domain" description="Acyl-CoA dehydrogenase/oxidase C-terminal" evidence="6">
    <location>
        <begin position="172"/>
        <end position="294"/>
    </location>
</feature>
<dbReference type="Gene3D" id="1.20.140.10">
    <property type="entry name" value="Butyryl-CoA Dehydrogenase, subunit A, domain 3"/>
    <property type="match status" value="2"/>
</dbReference>
<dbReference type="AlphaFoldDB" id="A0A238XN78"/>
<dbReference type="Proteomes" id="UP000198420">
    <property type="component" value="Unassembled WGS sequence"/>
</dbReference>
<evidence type="ECO:0000313" key="10">
    <source>
        <dbReference type="Proteomes" id="UP000198420"/>
    </source>
</evidence>
<feature type="domain" description="Acyl-CoA dehydrogenase/oxidase C-terminal" evidence="6">
    <location>
        <begin position="545"/>
        <end position="700"/>
    </location>
</feature>
<dbReference type="GO" id="GO:0050660">
    <property type="term" value="F:flavin adenine dinucleotide binding"/>
    <property type="evidence" value="ECO:0007669"/>
    <property type="project" value="InterPro"/>
</dbReference>
<dbReference type="SUPFAM" id="SSF47203">
    <property type="entry name" value="Acyl-CoA dehydrogenase C-terminal domain-like"/>
    <property type="match status" value="2"/>
</dbReference>
<evidence type="ECO:0000256" key="5">
    <source>
        <dbReference type="ARBA" id="ARBA00023002"/>
    </source>
</evidence>
<evidence type="ECO:0000313" key="9">
    <source>
        <dbReference type="EMBL" id="SNR59814.1"/>
    </source>
</evidence>
<dbReference type="InterPro" id="IPR006091">
    <property type="entry name" value="Acyl-CoA_Oxase/DH_mid-dom"/>
</dbReference>
<dbReference type="Pfam" id="PF02771">
    <property type="entry name" value="Acyl-CoA_dh_N"/>
    <property type="match status" value="1"/>
</dbReference>
<accession>A0A238XN78</accession>
<keyword evidence="4" id="KW-0274">FAD</keyword>
<comment type="cofactor">
    <cofactor evidence="1">
        <name>FAD</name>
        <dbReference type="ChEBI" id="CHEBI:57692"/>
    </cofactor>
</comment>
<dbReference type="EMBL" id="FZNP01000004">
    <property type="protein sequence ID" value="SNR59814.1"/>
    <property type="molecule type" value="Genomic_DNA"/>
</dbReference>
<evidence type="ECO:0000256" key="3">
    <source>
        <dbReference type="ARBA" id="ARBA00022630"/>
    </source>
</evidence>
<feature type="domain" description="Acyl-CoA oxidase/dehydrogenase middle" evidence="7">
    <location>
        <begin position="439"/>
        <end position="531"/>
    </location>
</feature>
<protein>
    <submittedName>
        <fullName evidence="9">Acyl-CoA dehydrogenase</fullName>
    </submittedName>
</protein>
<gene>
    <name evidence="9" type="ORF">SAMN06265355_104470</name>
</gene>
<dbReference type="InterPro" id="IPR009100">
    <property type="entry name" value="AcylCoA_DH/oxidase_NM_dom_sf"/>
</dbReference>
<evidence type="ECO:0000256" key="2">
    <source>
        <dbReference type="ARBA" id="ARBA00009347"/>
    </source>
</evidence>
<comment type="similarity">
    <text evidence="2">Belongs to the acyl-CoA dehydrogenase family.</text>
</comment>
<name>A0A238XN78_9ACTN</name>
<dbReference type="RefSeq" id="WP_179278839.1">
    <property type="nucleotide sequence ID" value="NZ_FZNP01000004.1"/>
</dbReference>
<dbReference type="FunFam" id="2.40.110.10:FF:000002">
    <property type="entry name" value="Acyl-CoA dehydrogenase fadE12"/>
    <property type="match status" value="1"/>
</dbReference>
<dbReference type="Gene3D" id="1.10.540.10">
    <property type="entry name" value="Acyl-CoA dehydrogenase/oxidase, N-terminal domain"/>
    <property type="match status" value="1"/>
</dbReference>